<keyword evidence="6 15" id="KW-0698">rRNA processing</keyword>
<dbReference type="GO" id="GO:0004525">
    <property type="term" value="F:ribonuclease III activity"/>
    <property type="evidence" value="ECO:0007669"/>
    <property type="project" value="UniProtKB-UniRule"/>
</dbReference>
<dbReference type="GO" id="GO:0010468">
    <property type="term" value="P:regulation of gene expression"/>
    <property type="evidence" value="ECO:0007669"/>
    <property type="project" value="TreeGrafter"/>
</dbReference>
<evidence type="ECO:0000256" key="11">
    <source>
        <dbReference type="ARBA" id="ARBA00022759"/>
    </source>
</evidence>
<gene>
    <name evidence="15" type="primary">rnc</name>
    <name evidence="18" type="ORF">A3843_13750</name>
</gene>
<dbReference type="GO" id="GO:0006364">
    <property type="term" value="P:rRNA processing"/>
    <property type="evidence" value="ECO:0007669"/>
    <property type="project" value="UniProtKB-UniRule"/>
</dbReference>
<keyword evidence="13 15" id="KW-0460">Magnesium</keyword>
<keyword evidence="15" id="KW-0699">rRNA-binding</keyword>
<dbReference type="GO" id="GO:0006397">
    <property type="term" value="P:mRNA processing"/>
    <property type="evidence" value="ECO:0007669"/>
    <property type="project" value="UniProtKB-UniRule"/>
</dbReference>
<dbReference type="EMBL" id="LVVZ01000019">
    <property type="protein sequence ID" value="OKL43676.1"/>
    <property type="molecule type" value="Genomic_DNA"/>
</dbReference>
<keyword evidence="19" id="KW-1185">Reference proteome</keyword>
<evidence type="ECO:0000256" key="13">
    <source>
        <dbReference type="ARBA" id="ARBA00022842"/>
    </source>
</evidence>
<feature type="domain" description="RNase III" evidence="17">
    <location>
        <begin position="10"/>
        <end position="138"/>
    </location>
</feature>
<evidence type="ECO:0000256" key="2">
    <source>
        <dbReference type="ARBA" id="ARBA00004496"/>
    </source>
</evidence>
<reference evidence="18 19" key="1">
    <citation type="submission" date="2016-03" db="EMBL/GenBank/DDBJ databases">
        <title>Genome sequence of Nesiotobacter sp. nov., a moderately halophilic alphaproteobacterium isolated from the Yellow Sea, China.</title>
        <authorList>
            <person name="Zhang G."/>
            <person name="Zhang R."/>
        </authorList>
    </citation>
    <scope>NUCLEOTIDE SEQUENCE [LARGE SCALE GENOMIC DNA]</scope>
    <source>
        <strain evidence="18 19">WB1-6</strain>
    </source>
</reference>
<feature type="domain" description="DRBM" evidence="16">
    <location>
        <begin position="163"/>
        <end position="232"/>
    </location>
</feature>
<evidence type="ECO:0000256" key="1">
    <source>
        <dbReference type="ARBA" id="ARBA00000109"/>
    </source>
</evidence>
<dbReference type="Gene3D" id="3.30.160.20">
    <property type="match status" value="1"/>
</dbReference>
<feature type="binding site" evidence="15">
    <location>
        <position position="124"/>
    </location>
    <ligand>
        <name>Mg(2+)</name>
        <dbReference type="ChEBI" id="CHEBI:18420"/>
    </ligand>
</feature>
<proteinExistence type="inferred from homology"/>
<evidence type="ECO:0000256" key="8">
    <source>
        <dbReference type="ARBA" id="ARBA00022694"/>
    </source>
</evidence>
<keyword evidence="14 15" id="KW-0694">RNA-binding</keyword>
<dbReference type="InterPro" id="IPR014720">
    <property type="entry name" value="dsRBD_dom"/>
</dbReference>
<dbReference type="InterPro" id="IPR011907">
    <property type="entry name" value="RNase_III"/>
</dbReference>
<accession>A0A1U7JFZ2</accession>
<dbReference type="Proteomes" id="UP000185783">
    <property type="component" value="Unassembled WGS sequence"/>
</dbReference>
<name>A0A1U7JFZ2_9HYPH</name>
<dbReference type="STRING" id="197461.A3843_13750"/>
<evidence type="ECO:0000256" key="5">
    <source>
        <dbReference type="ARBA" id="ARBA00022490"/>
    </source>
</evidence>
<dbReference type="PROSITE" id="PS50137">
    <property type="entry name" value="DS_RBD"/>
    <property type="match status" value="1"/>
</dbReference>
<protein>
    <recommendedName>
        <fullName evidence="15">Ribonuclease 3</fullName>
        <ecNumber evidence="15">3.1.26.3</ecNumber>
    </recommendedName>
    <alternativeName>
        <fullName evidence="15">Ribonuclease III</fullName>
        <shortName evidence="15">RNase III</shortName>
    </alternativeName>
</protein>
<dbReference type="EC" id="3.1.26.3" evidence="15"/>
<dbReference type="Pfam" id="PF14622">
    <property type="entry name" value="Ribonucleas_3_3"/>
    <property type="match status" value="1"/>
</dbReference>
<evidence type="ECO:0000256" key="15">
    <source>
        <dbReference type="HAMAP-Rule" id="MF_00104"/>
    </source>
</evidence>
<evidence type="ECO:0000256" key="12">
    <source>
        <dbReference type="ARBA" id="ARBA00022801"/>
    </source>
</evidence>
<dbReference type="FunFam" id="3.30.160.20:FF:000003">
    <property type="entry name" value="Ribonuclease 3"/>
    <property type="match status" value="1"/>
</dbReference>
<dbReference type="FunFam" id="1.10.1520.10:FF:000001">
    <property type="entry name" value="Ribonuclease 3"/>
    <property type="match status" value="1"/>
</dbReference>
<feature type="active site" evidence="15">
    <location>
        <position position="55"/>
    </location>
</feature>
<comment type="catalytic activity">
    <reaction evidence="1 15">
        <text>Endonucleolytic cleavage to 5'-phosphomonoester.</text>
        <dbReference type="EC" id="3.1.26.3"/>
    </reaction>
</comment>
<evidence type="ECO:0000256" key="7">
    <source>
        <dbReference type="ARBA" id="ARBA00022664"/>
    </source>
</evidence>
<dbReference type="PANTHER" id="PTHR11207:SF0">
    <property type="entry name" value="RIBONUCLEASE 3"/>
    <property type="match status" value="1"/>
</dbReference>
<dbReference type="GO" id="GO:0042802">
    <property type="term" value="F:identical protein binding"/>
    <property type="evidence" value="ECO:0007669"/>
    <property type="project" value="UniProtKB-ARBA"/>
</dbReference>
<evidence type="ECO:0000256" key="3">
    <source>
        <dbReference type="ARBA" id="ARBA00010183"/>
    </source>
</evidence>
<dbReference type="NCBIfam" id="TIGR02191">
    <property type="entry name" value="RNaseIII"/>
    <property type="match status" value="1"/>
</dbReference>
<dbReference type="HAMAP" id="MF_00104">
    <property type="entry name" value="RNase_III"/>
    <property type="match status" value="1"/>
</dbReference>
<evidence type="ECO:0000256" key="4">
    <source>
        <dbReference type="ARBA" id="ARBA00011738"/>
    </source>
</evidence>
<evidence type="ECO:0000313" key="18">
    <source>
        <dbReference type="EMBL" id="OKL43676.1"/>
    </source>
</evidence>
<keyword evidence="7 15" id="KW-0507">mRNA processing</keyword>
<keyword evidence="12 15" id="KW-0378">Hydrolase</keyword>
<keyword evidence="8 15" id="KW-0819">tRNA processing</keyword>
<dbReference type="RefSeq" id="WP_028480783.1">
    <property type="nucleotide sequence ID" value="NZ_LVVZ01000019.1"/>
</dbReference>
<comment type="subcellular location">
    <subcellularLocation>
        <location evidence="2 15">Cytoplasm</location>
    </subcellularLocation>
</comment>
<comment type="cofactor">
    <cofactor evidence="15">
        <name>Mg(2+)</name>
        <dbReference type="ChEBI" id="CHEBI:18420"/>
    </cofactor>
</comment>
<dbReference type="GO" id="GO:0005737">
    <property type="term" value="C:cytoplasm"/>
    <property type="evidence" value="ECO:0007669"/>
    <property type="project" value="UniProtKB-SubCell"/>
</dbReference>
<dbReference type="SMART" id="SM00358">
    <property type="entry name" value="DSRM"/>
    <property type="match status" value="1"/>
</dbReference>
<dbReference type="CDD" id="cd10845">
    <property type="entry name" value="DSRM_RNAse_III_family"/>
    <property type="match status" value="1"/>
</dbReference>
<dbReference type="InterPro" id="IPR000999">
    <property type="entry name" value="RNase_III_dom"/>
</dbReference>
<dbReference type="SMART" id="SM00535">
    <property type="entry name" value="RIBOc"/>
    <property type="match status" value="1"/>
</dbReference>
<comment type="caution">
    <text evidence="18">The sequence shown here is derived from an EMBL/GenBank/DDBJ whole genome shotgun (WGS) entry which is preliminary data.</text>
</comment>
<evidence type="ECO:0000313" key="19">
    <source>
        <dbReference type="Proteomes" id="UP000185783"/>
    </source>
</evidence>
<dbReference type="AlphaFoldDB" id="A0A1U7JFZ2"/>
<keyword evidence="10 15" id="KW-0479">Metal-binding</keyword>
<dbReference type="PROSITE" id="PS00517">
    <property type="entry name" value="RNASE_3_1"/>
    <property type="match status" value="1"/>
</dbReference>
<feature type="binding site" evidence="15">
    <location>
        <position position="127"/>
    </location>
    <ligand>
        <name>Mg(2+)</name>
        <dbReference type="ChEBI" id="CHEBI:18420"/>
    </ligand>
</feature>
<evidence type="ECO:0000256" key="10">
    <source>
        <dbReference type="ARBA" id="ARBA00022723"/>
    </source>
</evidence>
<comment type="function">
    <text evidence="15">Digests double-stranded RNA. Involved in the processing of primary rRNA transcript to yield the immediate precursors to the large and small rRNAs (23S and 16S). Processes some mRNAs, and tRNAs when they are encoded in the rRNA operon. Processes pre-crRNA and tracrRNA of type II CRISPR loci if present in the organism.</text>
</comment>
<feature type="binding site" evidence="15">
    <location>
        <position position="51"/>
    </location>
    <ligand>
        <name>Mg(2+)</name>
        <dbReference type="ChEBI" id="CHEBI:18420"/>
    </ligand>
</feature>
<evidence type="ECO:0000259" key="17">
    <source>
        <dbReference type="PROSITE" id="PS50142"/>
    </source>
</evidence>
<dbReference type="GO" id="GO:0019843">
    <property type="term" value="F:rRNA binding"/>
    <property type="evidence" value="ECO:0007669"/>
    <property type="project" value="UniProtKB-KW"/>
</dbReference>
<dbReference type="PANTHER" id="PTHR11207">
    <property type="entry name" value="RIBONUCLEASE III"/>
    <property type="match status" value="1"/>
</dbReference>
<evidence type="ECO:0000256" key="9">
    <source>
        <dbReference type="ARBA" id="ARBA00022722"/>
    </source>
</evidence>
<dbReference type="Pfam" id="PF00035">
    <property type="entry name" value="dsrm"/>
    <property type="match status" value="1"/>
</dbReference>
<sequence length="235" mass="25862">MNARKKKVTDATLEKRIGYTFKDKSLLEKALSHASALPASEATLKSYQRLEFLGDRVLGLAIATMLESHFPKAEEGELARRLNQLVKKETCADVARALRLGDHMRLGDSEAQSGGRGKTALLADMCESVIAAIYLDSGFDAANEFIRTHFSDRMLSYKGPLRDAKTTLQEWAQSKGRPTPVYEVIDRSGPDHAPVFNIRVCVEGIEPGEATGASKRVAEQSAAELILRREGVWNS</sequence>
<dbReference type="PROSITE" id="PS50142">
    <property type="entry name" value="RNASE_3_2"/>
    <property type="match status" value="1"/>
</dbReference>
<keyword evidence="11 15" id="KW-0255">Endonuclease</keyword>
<evidence type="ECO:0000259" key="16">
    <source>
        <dbReference type="PROSITE" id="PS50137"/>
    </source>
</evidence>
<keyword evidence="9 15" id="KW-0540">Nuclease</keyword>
<dbReference type="CDD" id="cd00593">
    <property type="entry name" value="RIBOc"/>
    <property type="match status" value="1"/>
</dbReference>
<dbReference type="GO" id="GO:0003725">
    <property type="term" value="F:double-stranded RNA binding"/>
    <property type="evidence" value="ECO:0007669"/>
    <property type="project" value="TreeGrafter"/>
</dbReference>
<organism evidence="18 19">
    <name type="scientific">Pseudovibrio exalbescens</name>
    <dbReference type="NCBI Taxonomy" id="197461"/>
    <lineage>
        <taxon>Bacteria</taxon>
        <taxon>Pseudomonadati</taxon>
        <taxon>Pseudomonadota</taxon>
        <taxon>Alphaproteobacteria</taxon>
        <taxon>Hyphomicrobiales</taxon>
        <taxon>Stappiaceae</taxon>
        <taxon>Pseudovibrio</taxon>
    </lineage>
</organism>
<dbReference type="SUPFAM" id="SSF69065">
    <property type="entry name" value="RNase III domain-like"/>
    <property type="match status" value="1"/>
</dbReference>
<evidence type="ECO:0000256" key="14">
    <source>
        <dbReference type="ARBA" id="ARBA00022884"/>
    </source>
</evidence>
<dbReference type="Gene3D" id="1.10.1520.10">
    <property type="entry name" value="Ribonuclease III domain"/>
    <property type="match status" value="1"/>
</dbReference>
<dbReference type="InterPro" id="IPR036389">
    <property type="entry name" value="RNase_III_sf"/>
</dbReference>
<comment type="similarity">
    <text evidence="3">Belongs to the ribonuclease III family.</text>
</comment>
<dbReference type="SUPFAM" id="SSF54768">
    <property type="entry name" value="dsRNA-binding domain-like"/>
    <property type="match status" value="1"/>
</dbReference>
<evidence type="ECO:0000256" key="6">
    <source>
        <dbReference type="ARBA" id="ARBA00022552"/>
    </source>
</evidence>
<comment type="subunit">
    <text evidence="4 15">Homodimer.</text>
</comment>
<dbReference type="GO" id="GO:0046872">
    <property type="term" value="F:metal ion binding"/>
    <property type="evidence" value="ECO:0007669"/>
    <property type="project" value="UniProtKB-KW"/>
</dbReference>
<dbReference type="GO" id="GO:0008033">
    <property type="term" value="P:tRNA processing"/>
    <property type="evidence" value="ECO:0007669"/>
    <property type="project" value="UniProtKB-KW"/>
</dbReference>
<feature type="active site" evidence="15">
    <location>
        <position position="127"/>
    </location>
</feature>
<keyword evidence="5 15" id="KW-0963">Cytoplasm</keyword>